<sequence length="37" mass="4384">MYGNWQGYKEEMTSQTALHKQNYAICTCNIDEFKYAC</sequence>
<name>A0A2P2KBZ5_RHIMU</name>
<reference evidence="1" key="1">
    <citation type="submission" date="2018-02" db="EMBL/GenBank/DDBJ databases">
        <title>Rhizophora mucronata_Transcriptome.</title>
        <authorList>
            <person name="Meera S.P."/>
            <person name="Sreeshan A."/>
            <person name="Augustine A."/>
        </authorList>
    </citation>
    <scope>NUCLEOTIDE SEQUENCE</scope>
    <source>
        <tissue evidence="1">Leaf</tissue>
    </source>
</reference>
<organism evidence="1">
    <name type="scientific">Rhizophora mucronata</name>
    <name type="common">Asiatic mangrove</name>
    <dbReference type="NCBI Taxonomy" id="61149"/>
    <lineage>
        <taxon>Eukaryota</taxon>
        <taxon>Viridiplantae</taxon>
        <taxon>Streptophyta</taxon>
        <taxon>Embryophyta</taxon>
        <taxon>Tracheophyta</taxon>
        <taxon>Spermatophyta</taxon>
        <taxon>Magnoliopsida</taxon>
        <taxon>eudicotyledons</taxon>
        <taxon>Gunneridae</taxon>
        <taxon>Pentapetalae</taxon>
        <taxon>rosids</taxon>
        <taxon>fabids</taxon>
        <taxon>Malpighiales</taxon>
        <taxon>Rhizophoraceae</taxon>
        <taxon>Rhizophora</taxon>
    </lineage>
</organism>
<protein>
    <submittedName>
        <fullName evidence="1">Uncharacterized protein</fullName>
    </submittedName>
</protein>
<proteinExistence type="predicted"/>
<dbReference type="EMBL" id="GGEC01022756">
    <property type="protein sequence ID" value="MBX03240.1"/>
    <property type="molecule type" value="Transcribed_RNA"/>
</dbReference>
<accession>A0A2P2KBZ5</accession>
<dbReference type="AlphaFoldDB" id="A0A2P2KBZ5"/>
<evidence type="ECO:0000313" key="1">
    <source>
        <dbReference type="EMBL" id="MBX03240.1"/>
    </source>
</evidence>